<dbReference type="WBParaSite" id="MBELARI_LOCUS3377">
    <property type="protein sequence ID" value="MBELARI_LOCUS3377"/>
    <property type="gene ID" value="MBELARI_LOCUS3377"/>
</dbReference>
<protein>
    <submittedName>
        <fullName evidence="3">Uncharacterized protein</fullName>
    </submittedName>
</protein>
<evidence type="ECO:0000256" key="1">
    <source>
        <dbReference type="SAM" id="SignalP"/>
    </source>
</evidence>
<keyword evidence="1" id="KW-0732">Signal</keyword>
<keyword evidence="2" id="KW-1185">Reference proteome</keyword>
<evidence type="ECO:0000313" key="2">
    <source>
        <dbReference type="Proteomes" id="UP000887575"/>
    </source>
</evidence>
<dbReference type="AlphaFoldDB" id="A0AAF3FBN9"/>
<feature type="chain" id="PRO_5042244458" evidence="1">
    <location>
        <begin position="16"/>
        <end position="126"/>
    </location>
</feature>
<accession>A0AAF3FBN9</accession>
<reference evidence="3" key="1">
    <citation type="submission" date="2024-02" db="UniProtKB">
        <authorList>
            <consortium name="WormBaseParasite"/>
        </authorList>
    </citation>
    <scope>IDENTIFICATION</scope>
</reference>
<sequence>MSALLFLALITPTFGCIPTKPPNPVCCPVLSENLFPRVVPVGAYEGLDQCSILRYYNNEPCPTNGDIVCHVAPMTDATTAYLQLLKGTTVIFAGRDAESIDIFVTCVNGFWEYNGQRFDSVSCSQS</sequence>
<evidence type="ECO:0000313" key="3">
    <source>
        <dbReference type="WBParaSite" id="MBELARI_LOCUS3377"/>
    </source>
</evidence>
<proteinExistence type="predicted"/>
<organism evidence="2 3">
    <name type="scientific">Mesorhabditis belari</name>
    <dbReference type="NCBI Taxonomy" id="2138241"/>
    <lineage>
        <taxon>Eukaryota</taxon>
        <taxon>Metazoa</taxon>
        <taxon>Ecdysozoa</taxon>
        <taxon>Nematoda</taxon>
        <taxon>Chromadorea</taxon>
        <taxon>Rhabditida</taxon>
        <taxon>Rhabditina</taxon>
        <taxon>Rhabditomorpha</taxon>
        <taxon>Rhabditoidea</taxon>
        <taxon>Rhabditidae</taxon>
        <taxon>Mesorhabditinae</taxon>
        <taxon>Mesorhabditis</taxon>
    </lineage>
</organism>
<name>A0AAF3FBN9_9BILA</name>
<feature type="signal peptide" evidence="1">
    <location>
        <begin position="1"/>
        <end position="15"/>
    </location>
</feature>
<dbReference type="Proteomes" id="UP000887575">
    <property type="component" value="Unassembled WGS sequence"/>
</dbReference>